<dbReference type="EMBL" id="CP013650">
    <property type="protein sequence ID" value="ALT00050.1"/>
    <property type="molecule type" value="Genomic_DNA"/>
</dbReference>
<accession>A0A0U3AMN1</accession>
<dbReference type="Proteomes" id="UP000068447">
    <property type="component" value="Chromosome"/>
</dbReference>
<keyword evidence="2" id="KW-1185">Reference proteome</keyword>
<evidence type="ECO:0000313" key="2">
    <source>
        <dbReference type="Proteomes" id="UP000068447"/>
    </source>
</evidence>
<dbReference type="AlphaFoldDB" id="A0A0U3AMN1"/>
<gene>
    <name evidence="1" type="ORF">AT746_18425</name>
</gene>
<reference evidence="1 2" key="1">
    <citation type="submission" date="2015-12" db="EMBL/GenBank/DDBJ databases">
        <title>Complete genome of Lacimicrobium alkaliphilum KCTC 32984.</title>
        <authorList>
            <person name="Kim S.-G."/>
            <person name="Lee Y.-J."/>
        </authorList>
    </citation>
    <scope>NUCLEOTIDE SEQUENCE [LARGE SCALE GENOMIC DNA]</scope>
    <source>
        <strain evidence="1 2">YelD216</strain>
    </source>
</reference>
<protein>
    <submittedName>
        <fullName evidence="1">Uncharacterized protein</fullName>
    </submittedName>
</protein>
<name>A0A0U3AMN1_9ALTE</name>
<sequence>MNANIQRFLELARVHPTTDYGNSTSVNAGNQAADSMRELALKFVESGRADDLLSLLSDRYAAPWVAYNLAEITQIPEEQKRHCISFIQHIADGSNIESVGAEIWLRERGYGDS</sequence>
<dbReference type="OrthoDB" id="9917680at2"/>
<dbReference type="KEGG" id="lal:AT746_18425"/>
<evidence type="ECO:0000313" key="1">
    <source>
        <dbReference type="EMBL" id="ALT00050.1"/>
    </source>
</evidence>
<proteinExistence type="predicted"/>
<organism evidence="1 2">
    <name type="scientific">Lacimicrobium alkaliphilum</name>
    <dbReference type="NCBI Taxonomy" id="1526571"/>
    <lineage>
        <taxon>Bacteria</taxon>
        <taxon>Pseudomonadati</taxon>
        <taxon>Pseudomonadota</taxon>
        <taxon>Gammaproteobacteria</taxon>
        <taxon>Alteromonadales</taxon>
        <taxon>Alteromonadaceae</taxon>
        <taxon>Lacimicrobium</taxon>
    </lineage>
</organism>
<dbReference type="RefSeq" id="WP_062483433.1">
    <property type="nucleotide sequence ID" value="NZ_CP013650.1"/>
</dbReference>